<organism evidence="3 4">
    <name type="scientific">Sporothrix bragantina</name>
    <dbReference type="NCBI Taxonomy" id="671064"/>
    <lineage>
        <taxon>Eukaryota</taxon>
        <taxon>Fungi</taxon>
        <taxon>Dikarya</taxon>
        <taxon>Ascomycota</taxon>
        <taxon>Pezizomycotina</taxon>
        <taxon>Sordariomycetes</taxon>
        <taxon>Sordariomycetidae</taxon>
        <taxon>Ophiostomatales</taxon>
        <taxon>Ophiostomataceae</taxon>
        <taxon>Sporothrix</taxon>
    </lineage>
</organism>
<sequence>MATIVPTTSTTAAGGSGSGLTGSSNIVTFTAGDFVDDQTSFPSDSLFVGLRSNTPPNSASKSFGFTVASTDTNVTDVYLSIVNNGSTIAKSSTTGTGLQTSGIALTMSESGSDATSQAYTIGITDTNSILEAGYDSTALFFEVFWTRAGGSGSSCSRSFAFISDPGAAPVPTTLLAQFTNTAPVRSESYSTRATAASTGTIAATTTSTTQATNTNDNASLTGPAKSSSSSGLSKGAIAGIAIGAVAAIAIIGAIAFFLIRRRNNNSKKNAYNAGLLSGSVEPYRGAGPISDLGGPHTTMHDGMGSGTAVNLMEKDALAGGAGAAAGHFAVADREIGGPNTPHSPHSPYTDEDVSSTPQIIPSRNIGTSSGAGSAAVTPVVSPVVTQALPVAGGAAAATPPPVAPAPAPAAPAMRGQVAALIEDHMTPEDVARLEAEERELDADIENAIRNRAAASSRQG</sequence>
<dbReference type="EMBL" id="CAWUHC010000007">
    <property type="protein sequence ID" value="CAK7212106.1"/>
    <property type="molecule type" value="Genomic_DNA"/>
</dbReference>
<protein>
    <submittedName>
        <fullName evidence="3">Uncharacterized protein</fullName>
    </submittedName>
</protein>
<feature type="region of interest" description="Disordered" evidence="1">
    <location>
        <begin position="333"/>
        <end position="374"/>
    </location>
</feature>
<accession>A0ABP0AYF4</accession>
<reference evidence="3 4" key="1">
    <citation type="submission" date="2024-01" db="EMBL/GenBank/DDBJ databases">
        <authorList>
            <person name="Allen C."/>
            <person name="Tagirdzhanova G."/>
        </authorList>
    </citation>
    <scope>NUCLEOTIDE SEQUENCE [LARGE SCALE GENOMIC DNA]</scope>
</reference>
<feature type="transmembrane region" description="Helical" evidence="2">
    <location>
        <begin position="236"/>
        <end position="259"/>
    </location>
</feature>
<evidence type="ECO:0000256" key="2">
    <source>
        <dbReference type="SAM" id="Phobius"/>
    </source>
</evidence>
<proteinExistence type="predicted"/>
<dbReference type="Pfam" id="PF05808">
    <property type="entry name" value="Podoplanin"/>
    <property type="match status" value="1"/>
</dbReference>
<feature type="region of interest" description="Disordered" evidence="1">
    <location>
        <begin position="206"/>
        <end position="231"/>
    </location>
</feature>
<evidence type="ECO:0000256" key="1">
    <source>
        <dbReference type="SAM" id="MobiDB-lite"/>
    </source>
</evidence>
<evidence type="ECO:0000313" key="3">
    <source>
        <dbReference type="EMBL" id="CAK7212106.1"/>
    </source>
</evidence>
<comment type="caution">
    <text evidence="3">The sequence shown here is derived from an EMBL/GenBank/DDBJ whole genome shotgun (WGS) entry which is preliminary data.</text>
</comment>
<name>A0ABP0AYF4_9PEZI</name>
<keyword evidence="2" id="KW-0472">Membrane</keyword>
<keyword evidence="4" id="KW-1185">Reference proteome</keyword>
<feature type="compositionally biased region" description="Polar residues" evidence="1">
    <location>
        <begin position="354"/>
        <end position="365"/>
    </location>
</feature>
<keyword evidence="2" id="KW-0812">Transmembrane</keyword>
<evidence type="ECO:0000313" key="4">
    <source>
        <dbReference type="Proteomes" id="UP001642406"/>
    </source>
</evidence>
<dbReference type="Proteomes" id="UP001642406">
    <property type="component" value="Unassembled WGS sequence"/>
</dbReference>
<keyword evidence="2" id="KW-1133">Transmembrane helix</keyword>
<gene>
    <name evidence="3" type="ORF">SBRCBS47491_001360</name>
</gene>